<dbReference type="InterPro" id="IPR001977">
    <property type="entry name" value="Depp_CoAkinase"/>
</dbReference>
<evidence type="ECO:0000256" key="3">
    <source>
        <dbReference type="ARBA" id="ARBA00022840"/>
    </source>
</evidence>
<keyword evidence="5 7" id="KW-0808">Transferase</keyword>
<reference evidence="7 8" key="1">
    <citation type="journal article" date="2015" name="Int. J. Syst. Evol. Microbiol.">
        <title>Mariniphaga sediminis sp. nov., isolated from coastal sediment.</title>
        <authorList>
            <person name="Wang F.Q."/>
            <person name="Shen Q.Y."/>
            <person name="Chen G.J."/>
            <person name="Du Z.J."/>
        </authorList>
    </citation>
    <scope>NUCLEOTIDE SEQUENCE [LARGE SCALE GENOMIC DNA]</scope>
    <source>
        <strain evidence="7 8">SY21</strain>
    </source>
</reference>
<dbReference type="GO" id="GO:0005524">
    <property type="term" value="F:ATP binding"/>
    <property type="evidence" value="ECO:0007669"/>
    <property type="project" value="UniProtKB-UniRule"/>
</dbReference>
<gene>
    <name evidence="5" type="primary">coaE</name>
    <name evidence="7" type="ORF">D1164_15095</name>
</gene>
<sequence length="200" mass="23085">MTLIVGITGGIGSGKSTVCRVFKLLGVPVFEADLAAKKLYDTNEELKHGLIRLFGEKIYTPDGRLDRKKLASVIFNNDLHLARVNELVHPIVRNEFSKWLKNYKSSPYVIHEAAILFESGFYKMMDFSILVSAPEEQRLERVIARDGATKEMIKKRMEKQWPDEKKQKLADRVLINDNKNLIIPEIIQIDKRLKKYGKIW</sequence>
<comment type="catalytic activity">
    <reaction evidence="5">
        <text>3'-dephospho-CoA + ATP = ADP + CoA + H(+)</text>
        <dbReference type="Rhea" id="RHEA:18245"/>
        <dbReference type="ChEBI" id="CHEBI:15378"/>
        <dbReference type="ChEBI" id="CHEBI:30616"/>
        <dbReference type="ChEBI" id="CHEBI:57287"/>
        <dbReference type="ChEBI" id="CHEBI:57328"/>
        <dbReference type="ChEBI" id="CHEBI:456216"/>
        <dbReference type="EC" id="2.7.1.24"/>
    </reaction>
</comment>
<dbReference type="Gene3D" id="3.40.50.300">
    <property type="entry name" value="P-loop containing nucleotide triphosphate hydrolases"/>
    <property type="match status" value="1"/>
</dbReference>
<evidence type="ECO:0000313" key="7">
    <source>
        <dbReference type="EMBL" id="RIH64414.1"/>
    </source>
</evidence>
<organism evidence="7 8">
    <name type="scientific">Mariniphaga sediminis</name>
    <dbReference type="NCBI Taxonomy" id="1628158"/>
    <lineage>
        <taxon>Bacteria</taxon>
        <taxon>Pseudomonadati</taxon>
        <taxon>Bacteroidota</taxon>
        <taxon>Bacteroidia</taxon>
        <taxon>Marinilabiliales</taxon>
        <taxon>Prolixibacteraceae</taxon>
        <taxon>Mariniphaga</taxon>
    </lineage>
</organism>
<dbReference type="Pfam" id="PF01121">
    <property type="entry name" value="CoaE"/>
    <property type="match status" value="1"/>
</dbReference>
<dbReference type="HAMAP" id="MF_00376">
    <property type="entry name" value="Dephospho_CoA_kinase"/>
    <property type="match status" value="1"/>
</dbReference>
<comment type="similarity">
    <text evidence="1 5">Belongs to the CoaE family.</text>
</comment>
<dbReference type="PROSITE" id="PS51219">
    <property type="entry name" value="DPCK"/>
    <property type="match status" value="1"/>
</dbReference>
<proteinExistence type="inferred from homology"/>
<dbReference type="InterPro" id="IPR027417">
    <property type="entry name" value="P-loop_NTPase"/>
</dbReference>
<keyword evidence="3 5" id="KW-0067">ATP-binding</keyword>
<evidence type="ECO:0000256" key="1">
    <source>
        <dbReference type="ARBA" id="ARBA00009018"/>
    </source>
</evidence>
<keyword evidence="5 7" id="KW-0418">Kinase</keyword>
<evidence type="ECO:0000256" key="2">
    <source>
        <dbReference type="ARBA" id="ARBA00022741"/>
    </source>
</evidence>
<dbReference type="PANTHER" id="PTHR10695:SF46">
    <property type="entry name" value="BIFUNCTIONAL COENZYME A SYNTHASE-RELATED"/>
    <property type="match status" value="1"/>
</dbReference>
<evidence type="ECO:0000256" key="4">
    <source>
        <dbReference type="ARBA" id="ARBA00022993"/>
    </source>
</evidence>
<feature type="binding site" evidence="5">
    <location>
        <begin position="12"/>
        <end position="17"/>
    </location>
    <ligand>
        <name>ATP</name>
        <dbReference type="ChEBI" id="CHEBI:30616"/>
    </ligand>
</feature>
<dbReference type="AlphaFoldDB" id="A0A399CXL6"/>
<keyword evidence="2 5" id="KW-0547">Nucleotide-binding</keyword>
<keyword evidence="4 5" id="KW-0173">Coenzyme A biosynthesis</keyword>
<evidence type="ECO:0000313" key="8">
    <source>
        <dbReference type="Proteomes" id="UP000266441"/>
    </source>
</evidence>
<dbReference type="GO" id="GO:0015937">
    <property type="term" value="P:coenzyme A biosynthetic process"/>
    <property type="evidence" value="ECO:0007669"/>
    <property type="project" value="UniProtKB-UniRule"/>
</dbReference>
<comment type="pathway">
    <text evidence="5">Cofactor biosynthesis; coenzyme A biosynthesis; CoA from (R)-pantothenate: step 5/5.</text>
</comment>
<dbReference type="CDD" id="cd02022">
    <property type="entry name" value="DPCK"/>
    <property type="match status" value="1"/>
</dbReference>
<dbReference type="Proteomes" id="UP000266441">
    <property type="component" value="Unassembled WGS sequence"/>
</dbReference>
<keyword evidence="8" id="KW-1185">Reference proteome</keyword>
<dbReference type="RefSeq" id="WP_119350839.1">
    <property type="nucleotide sequence ID" value="NZ_QWET01000011.1"/>
</dbReference>
<dbReference type="EC" id="2.7.1.24" evidence="5 6"/>
<accession>A0A399CXL6</accession>
<dbReference type="GO" id="GO:0004140">
    <property type="term" value="F:dephospho-CoA kinase activity"/>
    <property type="evidence" value="ECO:0007669"/>
    <property type="project" value="UniProtKB-UniRule"/>
</dbReference>
<dbReference type="NCBIfam" id="TIGR00152">
    <property type="entry name" value="dephospho-CoA kinase"/>
    <property type="match status" value="1"/>
</dbReference>
<dbReference type="GO" id="GO:0005737">
    <property type="term" value="C:cytoplasm"/>
    <property type="evidence" value="ECO:0007669"/>
    <property type="project" value="UniProtKB-SubCell"/>
</dbReference>
<dbReference type="PANTHER" id="PTHR10695">
    <property type="entry name" value="DEPHOSPHO-COA KINASE-RELATED"/>
    <property type="match status" value="1"/>
</dbReference>
<dbReference type="SUPFAM" id="SSF52540">
    <property type="entry name" value="P-loop containing nucleoside triphosphate hydrolases"/>
    <property type="match status" value="1"/>
</dbReference>
<comment type="caution">
    <text evidence="7">The sequence shown here is derived from an EMBL/GenBank/DDBJ whole genome shotgun (WGS) entry which is preliminary data.</text>
</comment>
<dbReference type="OrthoDB" id="9812943at2"/>
<dbReference type="EMBL" id="QWET01000011">
    <property type="protein sequence ID" value="RIH64414.1"/>
    <property type="molecule type" value="Genomic_DNA"/>
</dbReference>
<evidence type="ECO:0000256" key="6">
    <source>
        <dbReference type="NCBIfam" id="TIGR00152"/>
    </source>
</evidence>
<dbReference type="UniPathway" id="UPA00241">
    <property type="reaction ID" value="UER00356"/>
</dbReference>
<comment type="subcellular location">
    <subcellularLocation>
        <location evidence="5">Cytoplasm</location>
    </subcellularLocation>
</comment>
<protein>
    <recommendedName>
        <fullName evidence="5 6">Dephospho-CoA kinase</fullName>
        <ecNumber evidence="5 6">2.7.1.24</ecNumber>
    </recommendedName>
    <alternativeName>
        <fullName evidence="5">Dephosphocoenzyme A kinase</fullName>
    </alternativeName>
</protein>
<comment type="function">
    <text evidence="5">Catalyzes the phosphorylation of the 3'-hydroxyl group of dephosphocoenzyme A to form coenzyme A.</text>
</comment>
<name>A0A399CXL6_9BACT</name>
<keyword evidence="5" id="KW-0963">Cytoplasm</keyword>
<evidence type="ECO:0000256" key="5">
    <source>
        <dbReference type="HAMAP-Rule" id="MF_00376"/>
    </source>
</evidence>